<dbReference type="SUPFAM" id="SSF103084">
    <property type="entry name" value="Holliday junction resolvase RusA"/>
    <property type="match status" value="1"/>
</dbReference>
<dbReference type="EMBL" id="CP045875">
    <property type="protein sequence ID" value="QGG46865.1"/>
    <property type="molecule type" value="Genomic_DNA"/>
</dbReference>
<dbReference type="InterPro" id="IPR036614">
    <property type="entry name" value="RusA-like_sf"/>
</dbReference>
<dbReference type="OrthoDB" id="1898172at2"/>
<dbReference type="AlphaFoldDB" id="A0A5Q2N2R8"/>
<evidence type="ECO:0000313" key="2">
    <source>
        <dbReference type="Proteomes" id="UP000366051"/>
    </source>
</evidence>
<dbReference type="GO" id="GO:0006281">
    <property type="term" value="P:DNA repair"/>
    <property type="evidence" value="ECO:0007669"/>
    <property type="project" value="InterPro"/>
</dbReference>
<name>A0A5Q2N2R8_9FIRM</name>
<reference evidence="2" key="1">
    <citation type="submission" date="2019-11" db="EMBL/GenBank/DDBJ databases">
        <title>Genome sequence of Heliorestis convoluta strain HH, an alkaliphilic and minimalistic phototrophic bacterium from a soda lake in Egypt.</title>
        <authorList>
            <person name="Dewey E.D."/>
            <person name="Stokes L.M."/>
            <person name="Burchell B.M."/>
            <person name="Shaffer K.N."/>
            <person name="Huntington A.M."/>
            <person name="Baker J.M."/>
            <person name="Nadendla S."/>
            <person name="Giglio M.G."/>
            <person name="Touchman J.W."/>
            <person name="Blankenship R.E."/>
            <person name="Madigan M.T."/>
            <person name="Sattley W.M."/>
        </authorList>
    </citation>
    <scope>NUCLEOTIDE SEQUENCE [LARGE SCALE GENOMIC DNA]</scope>
    <source>
        <strain evidence="2">HH</strain>
    </source>
</reference>
<proteinExistence type="predicted"/>
<dbReference type="RefSeq" id="WP_153724360.1">
    <property type="nucleotide sequence ID" value="NZ_CP045875.1"/>
</dbReference>
<dbReference type="Gene3D" id="3.30.1330.70">
    <property type="entry name" value="Holliday junction resolvase RusA"/>
    <property type="match status" value="1"/>
</dbReference>
<dbReference type="GO" id="GO:0000287">
    <property type="term" value="F:magnesium ion binding"/>
    <property type="evidence" value="ECO:0007669"/>
    <property type="project" value="InterPro"/>
</dbReference>
<dbReference type="GO" id="GO:0006310">
    <property type="term" value="P:DNA recombination"/>
    <property type="evidence" value="ECO:0007669"/>
    <property type="project" value="InterPro"/>
</dbReference>
<protein>
    <submittedName>
        <fullName evidence="1">Uncharacterized protein</fullName>
    </submittedName>
</protein>
<evidence type="ECO:0000313" key="1">
    <source>
        <dbReference type="EMBL" id="QGG46865.1"/>
    </source>
</evidence>
<dbReference type="Proteomes" id="UP000366051">
    <property type="component" value="Chromosome"/>
</dbReference>
<sequence length="193" mass="22245">MKEIDRLEQYVGKLKRVTSTYQLELGRISSELARMQAQDRAIPVLYEESKLDILRKDVLKITVPEYPGRYADLYDTKGNLNLEAIKQAKDSWFGYIGSAVKIARYTTEASMGIPWDSALVFVCYYMPENRVWDVDNRATSIIINALTRNGIVKKDSWDCLSFAVQGFKDKVNPRTEILIIRDKEYLLKVLSFS</sequence>
<keyword evidence="2" id="KW-1185">Reference proteome</keyword>
<organism evidence="1 2">
    <name type="scientific">Heliorestis convoluta</name>
    <dbReference type="NCBI Taxonomy" id="356322"/>
    <lineage>
        <taxon>Bacteria</taxon>
        <taxon>Bacillati</taxon>
        <taxon>Bacillota</taxon>
        <taxon>Clostridia</taxon>
        <taxon>Eubacteriales</taxon>
        <taxon>Heliobacteriaceae</taxon>
        <taxon>Heliorestis</taxon>
    </lineage>
</organism>
<gene>
    <name evidence="1" type="ORF">FTV88_0687</name>
</gene>
<dbReference type="KEGG" id="hcv:FTV88_0687"/>
<accession>A0A5Q2N2R8</accession>